<sequence length="641" mass="72803">MHTIVSLIQTLIKDTLRKKSAGIILSDVYDEIYNTLQRSERLMVQRAVRLVMCARKPLDSCTLFSAIRVESEKVDGSNILSKSDLVEKTLESVCRHWVVKDSRLEIWKFPHASVLEYFESGRQGEPWFRDAAAEVAICLIECVVDCCSYLPSILPSSLVKDRVRSSDIKEWFRSETADLNISSDPRHPLQVYAQENWLDHIYDIKDGDPNIEDITQALKRFLGNNPNEFSKEFATFCKYVVQGRGNYHNIERWMKGLHEWWDRDLDLSSEERPNGSDLLTFATAFDQEDLCEYLIERGCDLNGDAEWMEHSAIGNAIHSNKIELVKLFLDNGANPDRVIGGQSLLCLALATSTAVFELLSERCQNVNIRCNTDFENRIDCTFGCALSRAAYYNNIKALNTLLDKHADVNPEDLQDAYGSPLIAAVDGRELDCVRFLISRGAKVNGQLRTGRFGTPLAAAASMGELDIARILIDNGAEVNGFIPFGRYANVLAAAILGPGPSLQMVKFLVEEKQFDLKALPFVQPRTKQKRDDRRLRGDQVEIVRYFIREYGMDAESLISIGIPPVVMRLDTMESEQETENMWYNPSVKLTTTPAPNNIPRFLIYVSQTKDDGERFYLADVYDNIRTPWCKFSRSMLKYTIG</sequence>
<dbReference type="AlphaFoldDB" id="A0A8K0S1I7"/>
<keyword evidence="3" id="KW-1185">Reference proteome</keyword>
<protein>
    <submittedName>
        <fullName evidence="2">Ankyrin repeat-containing domain protein</fullName>
    </submittedName>
</protein>
<dbReference type="PANTHER" id="PTHR46224:SF64">
    <property type="entry name" value="IQ MOTIF AND ANKYRIN REPEAT DOMAIN-CONTAINING PROTEIN 1"/>
    <property type="match status" value="1"/>
</dbReference>
<dbReference type="PROSITE" id="PS50088">
    <property type="entry name" value="ANK_REPEAT"/>
    <property type="match status" value="1"/>
</dbReference>
<dbReference type="InterPro" id="IPR002110">
    <property type="entry name" value="Ankyrin_rpt"/>
</dbReference>
<feature type="repeat" description="ANK" evidence="1">
    <location>
        <begin position="451"/>
        <end position="479"/>
    </location>
</feature>
<dbReference type="PROSITE" id="PS50297">
    <property type="entry name" value="ANK_REP_REGION"/>
    <property type="match status" value="1"/>
</dbReference>
<dbReference type="OrthoDB" id="7464126at2759"/>
<dbReference type="Proteomes" id="UP000813427">
    <property type="component" value="Unassembled WGS sequence"/>
</dbReference>
<dbReference type="PANTHER" id="PTHR46224">
    <property type="entry name" value="ANKYRIN REPEAT FAMILY PROTEIN"/>
    <property type="match status" value="1"/>
</dbReference>
<accession>A0A8K0S1I7</accession>
<gene>
    <name evidence="2" type="ORF">BKA59DRAFT_556253</name>
</gene>
<evidence type="ECO:0000313" key="2">
    <source>
        <dbReference type="EMBL" id="KAH7246584.1"/>
    </source>
</evidence>
<dbReference type="SUPFAM" id="SSF48403">
    <property type="entry name" value="Ankyrin repeat"/>
    <property type="match status" value="1"/>
</dbReference>
<dbReference type="Gene3D" id="1.25.40.20">
    <property type="entry name" value="Ankyrin repeat-containing domain"/>
    <property type="match status" value="2"/>
</dbReference>
<dbReference type="SMART" id="SM00248">
    <property type="entry name" value="ANK"/>
    <property type="match status" value="6"/>
</dbReference>
<evidence type="ECO:0000313" key="3">
    <source>
        <dbReference type="Proteomes" id="UP000813427"/>
    </source>
</evidence>
<dbReference type="InterPro" id="IPR036770">
    <property type="entry name" value="Ankyrin_rpt-contain_sf"/>
</dbReference>
<reference evidence="2" key="1">
    <citation type="journal article" date="2021" name="Nat. Commun.">
        <title>Genetic determinants of endophytism in the Arabidopsis root mycobiome.</title>
        <authorList>
            <person name="Mesny F."/>
            <person name="Miyauchi S."/>
            <person name="Thiergart T."/>
            <person name="Pickel B."/>
            <person name="Atanasova L."/>
            <person name="Karlsson M."/>
            <person name="Huettel B."/>
            <person name="Barry K.W."/>
            <person name="Haridas S."/>
            <person name="Chen C."/>
            <person name="Bauer D."/>
            <person name="Andreopoulos W."/>
            <person name="Pangilinan J."/>
            <person name="LaButti K."/>
            <person name="Riley R."/>
            <person name="Lipzen A."/>
            <person name="Clum A."/>
            <person name="Drula E."/>
            <person name="Henrissat B."/>
            <person name="Kohler A."/>
            <person name="Grigoriev I.V."/>
            <person name="Martin F.M."/>
            <person name="Hacquard S."/>
        </authorList>
    </citation>
    <scope>NUCLEOTIDE SEQUENCE</scope>
    <source>
        <strain evidence="2">MPI-SDFR-AT-0068</strain>
    </source>
</reference>
<dbReference type="Pfam" id="PF12796">
    <property type="entry name" value="Ank_2"/>
    <property type="match status" value="1"/>
</dbReference>
<dbReference type="EMBL" id="JAGPXF010000004">
    <property type="protein sequence ID" value="KAH7246584.1"/>
    <property type="molecule type" value="Genomic_DNA"/>
</dbReference>
<name>A0A8K0S1I7_9HYPO</name>
<keyword evidence="1" id="KW-0040">ANK repeat</keyword>
<dbReference type="InterPro" id="IPR051616">
    <property type="entry name" value="Cul2-RING_E3_ligase_SR"/>
</dbReference>
<organism evidence="2 3">
    <name type="scientific">Fusarium tricinctum</name>
    <dbReference type="NCBI Taxonomy" id="61284"/>
    <lineage>
        <taxon>Eukaryota</taxon>
        <taxon>Fungi</taxon>
        <taxon>Dikarya</taxon>
        <taxon>Ascomycota</taxon>
        <taxon>Pezizomycotina</taxon>
        <taxon>Sordariomycetes</taxon>
        <taxon>Hypocreomycetidae</taxon>
        <taxon>Hypocreales</taxon>
        <taxon>Nectriaceae</taxon>
        <taxon>Fusarium</taxon>
        <taxon>Fusarium tricinctum species complex</taxon>
    </lineage>
</organism>
<evidence type="ECO:0000256" key="1">
    <source>
        <dbReference type="PROSITE-ProRule" id="PRU00023"/>
    </source>
</evidence>
<comment type="caution">
    <text evidence="2">The sequence shown here is derived from an EMBL/GenBank/DDBJ whole genome shotgun (WGS) entry which is preliminary data.</text>
</comment>
<proteinExistence type="predicted"/>